<comment type="caution">
    <text evidence="2">The sequence shown here is derived from an EMBL/GenBank/DDBJ whole genome shotgun (WGS) entry which is preliminary data.</text>
</comment>
<dbReference type="AlphaFoldDB" id="A0A553RER5"/>
<dbReference type="EMBL" id="SRMA01024300">
    <property type="protein sequence ID" value="TRZ00685.1"/>
    <property type="molecule type" value="Genomic_DNA"/>
</dbReference>
<protein>
    <submittedName>
        <fullName evidence="2">Uncharacterized protein</fullName>
    </submittedName>
</protein>
<accession>A0A553RER5</accession>
<evidence type="ECO:0000313" key="2">
    <source>
        <dbReference type="EMBL" id="TRZ00685.1"/>
    </source>
</evidence>
<proteinExistence type="predicted"/>
<reference evidence="2 3" key="1">
    <citation type="journal article" date="2019" name="Sci. Data">
        <title>Hybrid genome assembly and annotation of Danionella translucida.</title>
        <authorList>
            <person name="Kadobianskyi M."/>
            <person name="Schulze L."/>
            <person name="Schuelke M."/>
            <person name="Judkewitz B."/>
        </authorList>
    </citation>
    <scope>NUCLEOTIDE SEQUENCE [LARGE SCALE GENOMIC DNA]</scope>
    <source>
        <strain evidence="2 3">Bolton</strain>
    </source>
</reference>
<dbReference type="OrthoDB" id="10253954at2759"/>
<evidence type="ECO:0000256" key="1">
    <source>
        <dbReference type="SAM" id="MobiDB-lite"/>
    </source>
</evidence>
<feature type="region of interest" description="Disordered" evidence="1">
    <location>
        <begin position="191"/>
        <end position="221"/>
    </location>
</feature>
<dbReference type="Proteomes" id="UP000316079">
    <property type="component" value="Unassembled WGS sequence"/>
</dbReference>
<gene>
    <name evidence="2" type="ORF">DNTS_012312</name>
</gene>
<name>A0A553RER5_9TELE</name>
<sequence length="221" mass="24861">MSSRRADRQMLGHASGLGGLRKPLGFAELGEMLLTRYCSSASCAGGSFASGWFVVACCALLRCAEEVECLTDWCQENLDSAVGKFRSSIGLTPSMGLWIRSEESTSLRTSLCWRGSTTSFLPHTPEEFGLRDPAVWSHDHSAVAIETVSLPEAERRMMGETYRETRERGTGEMMESWLTWQQNDGIQVKAREERRGEERRGEHRETADLTAEHQRMELKHL</sequence>
<organism evidence="2 3">
    <name type="scientific">Danionella cerebrum</name>
    <dbReference type="NCBI Taxonomy" id="2873325"/>
    <lineage>
        <taxon>Eukaryota</taxon>
        <taxon>Metazoa</taxon>
        <taxon>Chordata</taxon>
        <taxon>Craniata</taxon>
        <taxon>Vertebrata</taxon>
        <taxon>Euteleostomi</taxon>
        <taxon>Actinopterygii</taxon>
        <taxon>Neopterygii</taxon>
        <taxon>Teleostei</taxon>
        <taxon>Ostariophysi</taxon>
        <taxon>Cypriniformes</taxon>
        <taxon>Danionidae</taxon>
        <taxon>Danioninae</taxon>
        <taxon>Danionella</taxon>
    </lineage>
</organism>
<evidence type="ECO:0000313" key="3">
    <source>
        <dbReference type="Proteomes" id="UP000316079"/>
    </source>
</evidence>
<keyword evidence="3" id="KW-1185">Reference proteome</keyword>